<keyword evidence="21" id="KW-0418">Kinase</keyword>
<organism evidence="21">
    <name type="scientific">Burkholderia sp. (strain CCGE1003)</name>
    <dbReference type="NCBI Taxonomy" id="640512"/>
    <lineage>
        <taxon>Bacteria</taxon>
        <taxon>Pseudomonadati</taxon>
        <taxon>Pseudomonadota</taxon>
        <taxon>Betaproteobacteria</taxon>
        <taxon>Burkholderiales</taxon>
        <taxon>Burkholderiaceae</taxon>
        <taxon>Burkholderia</taxon>
    </lineage>
</organism>
<dbReference type="Gene3D" id="3.30.565.10">
    <property type="entry name" value="Histidine kinase-like ATPase, C-terminal domain"/>
    <property type="match status" value="1"/>
</dbReference>
<dbReference type="InterPro" id="IPR011006">
    <property type="entry name" value="CheY-like_superfamily"/>
</dbReference>
<evidence type="ECO:0000256" key="3">
    <source>
        <dbReference type="ARBA" id="ARBA00012438"/>
    </source>
</evidence>
<dbReference type="FunFam" id="3.30.565.10:FF:000010">
    <property type="entry name" value="Sensor histidine kinase RcsC"/>
    <property type="match status" value="1"/>
</dbReference>
<gene>
    <name evidence="21" type="ordered locus">BC1003_4678</name>
</gene>
<comment type="catalytic activity">
    <reaction evidence="1">
        <text>ATP + protein L-histidine = ADP + protein N-phospho-L-histidine.</text>
        <dbReference type="EC" id="2.7.13.3"/>
    </reaction>
</comment>
<dbReference type="Gene3D" id="3.40.50.2300">
    <property type="match status" value="1"/>
</dbReference>
<sequence length="1244" mass="131896">MQKILDRSQESLAQAFASLAKNSKRQQRVYLATIGLLMLMVVVFALVLAVVAAFKQLEYRRSYASQNATDLSLLLHREESFLRRAEFTLDYYYSAADVRRAPEAVEQSIAQTGVARGKVDRVDADFDILVGPAARTAWGTQSGDKLGRLYEAAQSTLVTQQAFELAQRAALIGLDDDYAVLLPSLAGAATDASSGATGLAASAPQVEVIATLREAIQRELQAQTGKRVPAKGERVWVGPYRDPLSNAQVISAVSAYYQGNTPVALISASIPLDVLAARIAPPGGAGTTLLMAPERRILVSSAALDPRTNAMLQQTVAATAPHAFHFGPEGVVFHEPLMPGFGSLVGYVPWGALAAALGWQLGVIGALALLVLLAIALTARFFGLRLLRNAFAETTRALESETLNHILVSATPIGLCIVRRSDYSILTANALALELLRVEPGTGTSRLPSHIAAEFIAEAPQQDSAAAFARVAAFVAPAESLQPAHAATAHSRDASTSAEAGAEPGRFLQFTYAPARYAGEDVLFCAVLDVTAQHTLEQQLRHAQQTSEAMMRARTNFFAAMSHEIRTPLNALLGNLELFARTPGLETHSQRLASLNVAGDALRRVVNDILDFSKIDAGEMLLVREPFALLNAFENIALSYASMAGDRPVRFYSLLSPTLDRTVVGDRQRIAQVINNLLSNAFKFTSSGKITLQAEVVANVQGQPVLQCRVSDSGPGMSDELVARLFKPFVQGEAGASRGAESTGLGLVICARLCELMGGAISADSVVGVGSVFNVSIPLAATPDERPAQPRQADRGPLLALFHDRQVVDLLGRWLEHFGWTAHVVSTLADAQAWLRVNRPKALIVSGAYDLATIAGLRALQPVGAVWITREGPHRPQARGEGVLEVTEFSGTAVRTAIELAAEGMPVAAPASAASDGTPGPTPALAPHRALHGLAVLVAEDNPLIQSLIAEQLATLGCAPTVAADGAQALSLFESTPFDVVLTDIHMPDMDGHGLLAALRKRDAQVPVLAFSAVAENHEAQSWLERGFSGHVSKPASLGELEAALVAVAPALEDRVVRAQPREGTTEGAIAVATAGARASERAVERTGAAAVAASGVAAPGVMHAAASGAMPRADHAAASEPASRSTSTLPSTAAAPTPSAQPAPLAAEDKARYTAMLKEHLRNDLPRLLAIVDEEDREALAGWAHSATGAFVIVQEPRFVEECRQLQRLCNDSERWTTEMDERAISLHDALCDHYGMDEESAH</sequence>
<dbReference type="CDD" id="cd17546">
    <property type="entry name" value="REC_hyHK_CKI1_RcsC-like"/>
    <property type="match status" value="1"/>
</dbReference>
<feature type="compositionally biased region" description="Low complexity" evidence="17">
    <location>
        <begin position="1122"/>
        <end position="1146"/>
    </location>
</feature>
<evidence type="ECO:0000256" key="15">
    <source>
        <dbReference type="ARBA" id="ARBA00070152"/>
    </source>
</evidence>
<feature type="modified residue" description="4-aspartylphosphate" evidence="16">
    <location>
        <position position="984"/>
    </location>
</feature>
<keyword evidence="9" id="KW-0067">ATP-binding</keyword>
<dbReference type="PANTHER" id="PTHR45339">
    <property type="entry name" value="HYBRID SIGNAL TRANSDUCTION HISTIDINE KINASE J"/>
    <property type="match status" value="1"/>
</dbReference>
<evidence type="ECO:0000256" key="16">
    <source>
        <dbReference type="PROSITE-ProRule" id="PRU00169"/>
    </source>
</evidence>
<evidence type="ECO:0000256" key="6">
    <source>
        <dbReference type="ARBA" id="ARBA00022692"/>
    </source>
</evidence>
<dbReference type="eggNOG" id="COG0745">
    <property type="taxonomic scope" value="Bacteria"/>
</dbReference>
<keyword evidence="8" id="KW-0547">Nucleotide-binding</keyword>
<dbReference type="Pfam" id="PF02518">
    <property type="entry name" value="HATPase_c"/>
    <property type="match status" value="1"/>
</dbReference>
<dbReference type="Pfam" id="PF00072">
    <property type="entry name" value="Response_reg"/>
    <property type="match status" value="1"/>
</dbReference>
<dbReference type="HOGENOM" id="CLU_000445_15_1_4"/>
<dbReference type="InterPro" id="IPR005467">
    <property type="entry name" value="His_kinase_dom"/>
</dbReference>
<evidence type="ECO:0000256" key="18">
    <source>
        <dbReference type="SAM" id="Phobius"/>
    </source>
</evidence>
<keyword evidence="5 16" id="KW-0597">Phosphoprotein</keyword>
<evidence type="ECO:0000256" key="10">
    <source>
        <dbReference type="ARBA" id="ARBA00022989"/>
    </source>
</evidence>
<dbReference type="SMART" id="SM00448">
    <property type="entry name" value="REC"/>
    <property type="match status" value="1"/>
</dbReference>
<feature type="region of interest" description="Disordered" evidence="17">
    <location>
        <begin position="1109"/>
        <end position="1146"/>
    </location>
</feature>
<dbReference type="PRINTS" id="PR00344">
    <property type="entry name" value="BCTRLSENSOR"/>
</dbReference>
<dbReference type="Gene3D" id="3.30.450.20">
    <property type="entry name" value="PAS domain"/>
    <property type="match status" value="1"/>
</dbReference>
<dbReference type="GO" id="GO:0000155">
    <property type="term" value="F:phosphorelay sensor kinase activity"/>
    <property type="evidence" value="ECO:0007669"/>
    <property type="project" value="InterPro"/>
</dbReference>
<comment type="function">
    <text evidence="14">Member of the two-component regulatory system BvgS/BvgA. Phosphorylates BvgA via a four-step phosphorelay in response to environmental signals.</text>
</comment>
<evidence type="ECO:0000259" key="19">
    <source>
        <dbReference type="PROSITE" id="PS50109"/>
    </source>
</evidence>
<keyword evidence="11" id="KW-0902">Two-component regulatory system</keyword>
<dbReference type="STRING" id="640512.BC1003_4678"/>
<evidence type="ECO:0000256" key="11">
    <source>
        <dbReference type="ARBA" id="ARBA00023012"/>
    </source>
</evidence>
<dbReference type="InterPro" id="IPR036641">
    <property type="entry name" value="HPT_dom_sf"/>
</dbReference>
<dbReference type="SMART" id="SM00387">
    <property type="entry name" value="HATPase_c"/>
    <property type="match status" value="1"/>
</dbReference>
<dbReference type="CDD" id="cd00082">
    <property type="entry name" value="HisKA"/>
    <property type="match status" value="1"/>
</dbReference>
<dbReference type="SUPFAM" id="SSF52172">
    <property type="entry name" value="CheY-like"/>
    <property type="match status" value="1"/>
</dbReference>
<dbReference type="GO" id="GO:0005886">
    <property type="term" value="C:plasma membrane"/>
    <property type="evidence" value="ECO:0007669"/>
    <property type="project" value="UniProtKB-SubCell"/>
</dbReference>
<accession>E1TH52</accession>
<keyword evidence="4" id="KW-1003">Cell membrane</keyword>
<evidence type="ECO:0000256" key="4">
    <source>
        <dbReference type="ARBA" id="ARBA00022475"/>
    </source>
</evidence>
<protein>
    <recommendedName>
        <fullName evidence="15">Virulence sensor protein BvgS</fullName>
        <ecNumber evidence="3">2.7.13.3</ecNumber>
    </recommendedName>
</protein>
<evidence type="ECO:0000259" key="20">
    <source>
        <dbReference type="PROSITE" id="PS50110"/>
    </source>
</evidence>
<dbReference type="SUPFAM" id="SSF47226">
    <property type="entry name" value="Histidine-containing phosphotransfer domain, HPT domain"/>
    <property type="match status" value="1"/>
</dbReference>
<keyword evidence="21" id="KW-0808">Transferase</keyword>
<dbReference type="GO" id="GO:0005524">
    <property type="term" value="F:ATP binding"/>
    <property type="evidence" value="ECO:0007669"/>
    <property type="project" value="UniProtKB-KW"/>
</dbReference>
<feature type="domain" description="Histidine kinase" evidence="19">
    <location>
        <begin position="560"/>
        <end position="781"/>
    </location>
</feature>
<keyword evidence="13 18" id="KW-0472">Membrane</keyword>
<dbReference type="InterPro" id="IPR003594">
    <property type="entry name" value="HATPase_dom"/>
</dbReference>
<keyword evidence="7" id="KW-0732">Signal</keyword>
<dbReference type="PANTHER" id="PTHR45339:SF1">
    <property type="entry name" value="HYBRID SIGNAL TRANSDUCTION HISTIDINE KINASE J"/>
    <property type="match status" value="1"/>
</dbReference>
<dbReference type="PROSITE" id="PS50110">
    <property type="entry name" value="RESPONSE_REGULATORY"/>
    <property type="match status" value="1"/>
</dbReference>
<dbReference type="eggNOG" id="COG2205">
    <property type="taxonomic scope" value="Bacteria"/>
</dbReference>
<evidence type="ECO:0000256" key="2">
    <source>
        <dbReference type="ARBA" id="ARBA00004651"/>
    </source>
</evidence>
<dbReference type="eggNOG" id="COG2198">
    <property type="taxonomic scope" value="Bacteria"/>
</dbReference>
<feature type="domain" description="Response regulatory" evidence="20">
    <location>
        <begin position="935"/>
        <end position="1049"/>
    </location>
</feature>
<dbReference type="Gene3D" id="1.10.287.130">
    <property type="match status" value="1"/>
</dbReference>
<keyword evidence="10 18" id="KW-1133">Transmembrane helix</keyword>
<keyword evidence="12" id="KW-0843">Virulence</keyword>
<comment type="subcellular location">
    <subcellularLocation>
        <location evidence="2">Cell membrane</location>
        <topology evidence="2">Multi-pass membrane protein</topology>
    </subcellularLocation>
</comment>
<dbReference type="PROSITE" id="PS50109">
    <property type="entry name" value="HIS_KIN"/>
    <property type="match status" value="1"/>
</dbReference>
<evidence type="ECO:0000256" key="13">
    <source>
        <dbReference type="ARBA" id="ARBA00023136"/>
    </source>
</evidence>
<dbReference type="InterPro" id="IPR001789">
    <property type="entry name" value="Sig_transdc_resp-reg_receiver"/>
</dbReference>
<proteinExistence type="predicted"/>
<evidence type="ECO:0000256" key="7">
    <source>
        <dbReference type="ARBA" id="ARBA00022729"/>
    </source>
</evidence>
<evidence type="ECO:0000256" key="14">
    <source>
        <dbReference type="ARBA" id="ARBA00058004"/>
    </source>
</evidence>
<keyword evidence="6 18" id="KW-0812">Transmembrane</keyword>
<dbReference type="SUPFAM" id="SSF47384">
    <property type="entry name" value="Homodimeric domain of signal transducing histidine kinase"/>
    <property type="match status" value="1"/>
</dbReference>
<dbReference type="Pfam" id="PF00512">
    <property type="entry name" value="HisKA"/>
    <property type="match status" value="1"/>
</dbReference>
<dbReference type="EMBL" id="CP002218">
    <property type="protein sequence ID" value="ADN60609.1"/>
    <property type="molecule type" value="Genomic_DNA"/>
</dbReference>
<dbReference type="KEGG" id="bgf:BC1003_4678"/>
<evidence type="ECO:0000313" key="21">
    <source>
        <dbReference type="EMBL" id="ADN60609.1"/>
    </source>
</evidence>
<evidence type="ECO:0000256" key="12">
    <source>
        <dbReference type="ARBA" id="ARBA00023026"/>
    </source>
</evidence>
<evidence type="ECO:0000256" key="17">
    <source>
        <dbReference type="SAM" id="MobiDB-lite"/>
    </source>
</evidence>
<reference evidence="21" key="1">
    <citation type="submission" date="2010-09" db="EMBL/GenBank/DDBJ databases">
        <title>Complete sequence of chromosome2 of Burkholderia sp. CCGE1003.</title>
        <authorList>
            <consortium name="US DOE Joint Genome Institute"/>
            <person name="Lucas S."/>
            <person name="Copeland A."/>
            <person name="Lapidus A."/>
            <person name="Cheng J.-F."/>
            <person name="Bruce D."/>
            <person name="Goodwin L."/>
            <person name="Pitluck S."/>
            <person name="Daligault H."/>
            <person name="Davenport K."/>
            <person name="Detter J.C."/>
            <person name="Han C."/>
            <person name="Tapia R."/>
            <person name="Land M."/>
            <person name="Hauser L."/>
            <person name="Jeffries C."/>
            <person name="Kyrpides N."/>
            <person name="Ivanova N."/>
            <person name="Ovchinnikova G."/>
            <person name="Martinez-Romero E."/>
            <person name="Rogel M.A."/>
            <person name="Auchtung J."/>
            <person name="Tiedje J.M."/>
            <person name="Woyke T."/>
        </authorList>
    </citation>
    <scope>NUCLEOTIDE SEQUENCE</scope>
    <source>
        <strain evidence="21">CCGE1003</strain>
    </source>
</reference>
<feature type="transmembrane region" description="Helical" evidence="18">
    <location>
        <begin position="357"/>
        <end position="379"/>
    </location>
</feature>
<dbReference type="InterPro" id="IPR036890">
    <property type="entry name" value="HATPase_C_sf"/>
</dbReference>
<dbReference type="InterPro" id="IPR036097">
    <property type="entry name" value="HisK_dim/P_sf"/>
</dbReference>
<dbReference type="AlphaFoldDB" id="E1TH52"/>
<dbReference type="InterPro" id="IPR004358">
    <property type="entry name" value="Sig_transdc_His_kin-like_C"/>
</dbReference>
<dbReference type="EC" id="2.7.13.3" evidence="3"/>
<dbReference type="InterPro" id="IPR003661">
    <property type="entry name" value="HisK_dim/P_dom"/>
</dbReference>
<evidence type="ECO:0000256" key="8">
    <source>
        <dbReference type="ARBA" id="ARBA00022741"/>
    </source>
</evidence>
<name>E1TH52_BURSG</name>
<evidence type="ECO:0000256" key="1">
    <source>
        <dbReference type="ARBA" id="ARBA00000085"/>
    </source>
</evidence>
<dbReference type="CDD" id="cd16922">
    <property type="entry name" value="HATPase_EvgS-ArcB-TorS-like"/>
    <property type="match status" value="1"/>
</dbReference>
<dbReference type="SMART" id="SM00388">
    <property type="entry name" value="HisKA"/>
    <property type="match status" value="1"/>
</dbReference>
<dbReference type="SUPFAM" id="SSF55874">
    <property type="entry name" value="ATPase domain of HSP90 chaperone/DNA topoisomerase II/histidine kinase"/>
    <property type="match status" value="1"/>
</dbReference>
<feature type="transmembrane region" description="Helical" evidence="18">
    <location>
        <begin position="29"/>
        <end position="54"/>
    </location>
</feature>
<evidence type="ECO:0000256" key="5">
    <source>
        <dbReference type="ARBA" id="ARBA00022553"/>
    </source>
</evidence>
<evidence type="ECO:0000256" key="9">
    <source>
        <dbReference type="ARBA" id="ARBA00022840"/>
    </source>
</evidence>